<dbReference type="AlphaFoldDB" id="A0A0G2EW59"/>
<organism evidence="2 3">
    <name type="scientific">Phaeomoniella chlamydospora</name>
    <name type="common">Phaeoacremonium chlamydosporum</name>
    <dbReference type="NCBI Taxonomy" id="158046"/>
    <lineage>
        <taxon>Eukaryota</taxon>
        <taxon>Fungi</taxon>
        <taxon>Dikarya</taxon>
        <taxon>Ascomycota</taxon>
        <taxon>Pezizomycotina</taxon>
        <taxon>Eurotiomycetes</taxon>
        <taxon>Chaetothyriomycetidae</taxon>
        <taxon>Phaeomoniellales</taxon>
        <taxon>Phaeomoniellaceae</taxon>
        <taxon>Phaeomoniella</taxon>
    </lineage>
</organism>
<name>A0A0G2EW59_PHACM</name>
<reference evidence="2 3" key="1">
    <citation type="submission" date="2015-05" db="EMBL/GenBank/DDBJ databases">
        <title>Distinctive expansion of gene families associated with plant cell wall degradation and secondary metabolism in the genomes of grapevine trunk pathogens.</title>
        <authorList>
            <person name="Lawrence D.P."/>
            <person name="Travadon R."/>
            <person name="Rolshausen P.E."/>
            <person name="Baumgartner K."/>
        </authorList>
    </citation>
    <scope>NUCLEOTIDE SEQUENCE [LARGE SCALE GENOMIC DNA]</scope>
    <source>
        <strain evidence="2">UCRPC4</strain>
    </source>
</reference>
<protein>
    <submittedName>
        <fullName evidence="2">Uncharacterized protein</fullName>
    </submittedName>
</protein>
<feature type="compositionally biased region" description="Polar residues" evidence="1">
    <location>
        <begin position="155"/>
        <end position="169"/>
    </location>
</feature>
<feature type="region of interest" description="Disordered" evidence="1">
    <location>
        <begin position="137"/>
        <end position="169"/>
    </location>
</feature>
<evidence type="ECO:0000313" key="2">
    <source>
        <dbReference type="EMBL" id="KKY26439.1"/>
    </source>
</evidence>
<feature type="region of interest" description="Disordered" evidence="1">
    <location>
        <begin position="1"/>
        <end position="33"/>
    </location>
</feature>
<keyword evidence="3" id="KW-1185">Reference proteome</keyword>
<evidence type="ECO:0000256" key="1">
    <source>
        <dbReference type="SAM" id="MobiDB-lite"/>
    </source>
</evidence>
<accession>A0A0G2EW59</accession>
<sequence>MNTPRNDTNVGAGDNASGRQGGPVRLPGGDNNSTWPRGVELADRICLRALTRDLEDLIDRHVLLLRIRVTTDADRAEFLTGIYRDIFDVQELPELQDVFAELHEKHNEMENVERMVVGSGRLLPEGHVPAVQQANRHVEAQSEVSRQENPELAAQHQNSPRLRTRYPQN</sequence>
<feature type="compositionally biased region" description="Basic and acidic residues" evidence="1">
    <location>
        <begin position="137"/>
        <end position="149"/>
    </location>
</feature>
<gene>
    <name evidence="2" type="ORF">UCRPC4_g01458</name>
</gene>
<dbReference type="Proteomes" id="UP000053317">
    <property type="component" value="Unassembled WGS sequence"/>
</dbReference>
<comment type="caution">
    <text evidence="2">The sequence shown here is derived from an EMBL/GenBank/DDBJ whole genome shotgun (WGS) entry which is preliminary data.</text>
</comment>
<dbReference type="EMBL" id="LCWF01000035">
    <property type="protein sequence ID" value="KKY26439.1"/>
    <property type="molecule type" value="Genomic_DNA"/>
</dbReference>
<proteinExistence type="predicted"/>
<evidence type="ECO:0000313" key="3">
    <source>
        <dbReference type="Proteomes" id="UP000053317"/>
    </source>
</evidence>
<reference evidence="2 3" key="2">
    <citation type="submission" date="2015-05" db="EMBL/GenBank/DDBJ databases">
        <authorList>
            <person name="Morales-Cruz A."/>
            <person name="Amrine K.C."/>
            <person name="Cantu D."/>
        </authorList>
    </citation>
    <scope>NUCLEOTIDE SEQUENCE [LARGE SCALE GENOMIC DNA]</scope>
    <source>
        <strain evidence="2">UCRPC4</strain>
    </source>
</reference>